<organism evidence="1 2">
    <name type="scientific">Neolewinella aquimaris</name>
    <dbReference type="NCBI Taxonomy" id="1835722"/>
    <lineage>
        <taxon>Bacteria</taxon>
        <taxon>Pseudomonadati</taxon>
        <taxon>Bacteroidota</taxon>
        <taxon>Saprospiria</taxon>
        <taxon>Saprospirales</taxon>
        <taxon>Lewinellaceae</taxon>
        <taxon>Neolewinella</taxon>
    </lineage>
</organism>
<dbReference type="AlphaFoldDB" id="A0A840E982"/>
<sequence length="1170" mass="132089">MLRYPRVIPKSLWLVLCLLGTGMLSGQGSELSNVRERIIAVNPAGQLVDSLTIAPGSLEIIALDGRRIPESDYLLSGRFLRWMSTDLPDSLHLRYRALPFALDERMRLIDSTQLRREEAGLVIGAYDPYVRSGLLDNDTKVQTRGSFSRAISFGNRQDLVLNSAFNLQLNGELGNGIQVAAAITDENLPVQPEGTTQQLREFDRIFIQLRKDRTQLTAGDYELRNPEGYFMRYYKKLEGATFTTITGEGGDAGAWQNSASVAVARGQFIRQNITPGEGNQGPYKLTGDGEQRFLIVLAGTERIYLDGMLLQRGLDADYVIDYNLAELTFTTRRLITRDVRITAEYEYADQRYLRTLTAGSSRYERGRMTAYVNLYSQQDSKNATGDLELTPAQREALSLEGDTPGGVAVTSIDTLNGREELRATYELRDTTIGCAVDQFYLLNSNDPVRGRYVATFTDRGPGGGPYRLDPERPANERIYLFVGYDENCRPLGRFAPEIDLVAPQQQQLFSAGGAYRLGEEGAIRVEGSRSKLDLNRFSRLNSGDDVGHALRIDADRTLRIGSDSSGWAIAGRGRYEFVEKTFNFINPYRSPEFYRNWNLSNRLSTIRPEAATEQLAGGGIGLLREGIGRIDYDYEQFTRGDSYGGRRHEALLQLALAGWEVAGTISQLNNEDTESRGNFRRPSLRVSKEFTALGGWELSATYGGERSVRRSIATDSLSALSFEYDKYVVGIEAPATDRFSFLLSASQRDDKLPDATELRRSTSAREVSAEGKFQAAKNLQVGGNFTYRALEVPGQDLVEDRPSSTFLGRLDVRAEALKRSFTSQTTYQVGSGQEPRIEFQYLYVGPGLGQYIWQDSLYNNDGRIQPNEIELSPFPDIADYIRVSVFNNNFIRTDNAGINQRFNWDPDRLWRGTTGIRSFLRRIALNTAINIDRKTQQADDIQPWNPFQLAVADSNLVALNVRRRHGLFFNRANPRYDIQLSNDEQRNRRVLTTGYESSRREEWELRFRYRPNDQLSLETAGITGRRESDSERFNEKDYKLVFHRLEPSVNWQPGEFSFNTTLTVGREENTLPEIDGEFTLRREAKFEGNYRNWINASLNWIQIDYENGSPSSPVGFALLQGLQPGRNLLWNASLTQQLGEYLQLNLIYDGRQTGEAAVVHVGRAQVTAQF</sequence>
<dbReference type="Proteomes" id="UP000576209">
    <property type="component" value="Unassembled WGS sequence"/>
</dbReference>
<gene>
    <name evidence="1" type="ORF">GGR28_002912</name>
</gene>
<accession>A0A840E982</accession>
<dbReference type="RefSeq" id="WP_183496514.1">
    <property type="nucleotide sequence ID" value="NZ_JACIFF010000007.1"/>
</dbReference>
<proteinExistence type="predicted"/>
<dbReference type="EMBL" id="JACIFF010000007">
    <property type="protein sequence ID" value="MBB4080282.1"/>
    <property type="molecule type" value="Genomic_DNA"/>
</dbReference>
<evidence type="ECO:0000313" key="2">
    <source>
        <dbReference type="Proteomes" id="UP000576209"/>
    </source>
</evidence>
<keyword evidence="2" id="KW-1185">Reference proteome</keyword>
<evidence type="ECO:0000313" key="1">
    <source>
        <dbReference type="EMBL" id="MBB4080282.1"/>
    </source>
</evidence>
<protein>
    <submittedName>
        <fullName evidence="1">Uncharacterized protein</fullName>
    </submittedName>
</protein>
<reference evidence="1 2" key="1">
    <citation type="submission" date="2020-08" db="EMBL/GenBank/DDBJ databases">
        <title>Genomic Encyclopedia of Type Strains, Phase IV (KMG-IV): sequencing the most valuable type-strain genomes for metagenomic binning, comparative biology and taxonomic classification.</title>
        <authorList>
            <person name="Goeker M."/>
        </authorList>
    </citation>
    <scope>NUCLEOTIDE SEQUENCE [LARGE SCALE GENOMIC DNA]</scope>
    <source>
        <strain evidence="1 2">DSM 105137</strain>
    </source>
</reference>
<comment type="caution">
    <text evidence="1">The sequence shown here is derived from an EMBL/GenBank/DDBJ whole genome shotgun (WGS) entry which is preliminary data.</text>
</comment>
<name>A0A840E982_9BACT</name>